<evidence type="ECO:0000313" key="1">
    <source>
        <dbReference type="EMBL" id="EMZ38288.1"/>
    </source>
</evidence>
<sequence length="61" mass="7390">MNMYYAWQHFTKNTHNTDRENIKSGFFKTFKDPLFIVEQIREGQKEPSVFSINPFMIMIKN</sequence>
<evidence type="ECO:0000313" key="2">
    <source>
        <dbReference type="Proteomes" id="UP000012527"/>
    </source>
</evidence>
<organism evidence="1 2">
    <name type="scientific">Helicobacter bilis WiWa</name>
    <dbReference type="NCBI Taxonomy" id="1235804"/>
    <lineage>
        <taxon>Bacteria</taxon>
        <taxon>Pseudomonadati</taxon>
        <taxon>Campylobacterota</taxon>
        <taxon>Epsilonproteobacteria</taxon>
        <taxon>Campylobacterales</taxon>
        <taxon>Helicobacteraceae</taxon>
        <taxon>Helicobacter</taxon>
    </lineage>
</organism>
<dbReference type="AlphaFoldDB" id="N2BIF9"/>
<dbReference type="EMBL" id="AQFW01000015">
    <property type="protein sequence ID" value="EMZ38288.1"/>
    <property type="molecule type" value="Genomic_DNA"/>
</dbReference>
<dbReference type="RefSeq" id="WP_004088248.1">
    <property type="nucleotide sequence ID" value="NZ_KB822517.1"/>
</dbReference>
<dbReference type="GeneID" id="68902247"/>
<gene>
    <name evidence="1" type="ORF">C826_01801</name>
</gene>
<proteinExistence type="predicted"/>
<dbReference type="Proteomes" id="UP000012527">
    <property type="component" value="Unassembled WGS sequence"/>
</dbReference>
<dbReference type="PATRIC" id="fig|1235804.3.peg.1969"/>
<dbReference type="HOGENOM" id="CLU_2916190_0_0_7"/>
<reference evidence="1 2" key="1">
    <citation type="submission" date="2013-02" db="EMBL/GenBank/DDBJ databases">
        <title>The Genome Sequence of Helicobacter bilis WiWa.</title>
        <authorList>
            <consortium name="The Broad Institute Genome Sequencing Platform"/>
            <person name="Ward D."/>
            <person name="Overstreet A.-M.C."/>
            <person name="Ramer-Tait A.E."/>
            <person name="Phillips G.J."/>
            <person name="Wannemuehler M.J."/>
            <person name="Walker B."/>
            <person name="Young S.K."/>
            <person name="Zeng Q."/>
            <person name="Gargeya S."/>
            <person name="Fitzgerald M."/>
            <person name="Haas B."/>
            <person name="Abouelleil A."/>
            <person name="Alvarado L."/>
            <person name="Arachchi H.M."/>
            <person name="Berlin A.M."/>
            <person name="Chapman S.B."/>
            <person name="Dewar J."/>
            <person name="Goldberg J."/>
            <person name="Griggs A."/>
            <person name="Gujja S."/>
            <person name="Hansen M."/>
            <person name="Howarth C."/>
            <person name="Imamovic A."/>
            <person name="Larimer J."/>
            <person name="McCowan C."/>
            <person name="Murphy C."/>
            <person name="Neiman D."/>
            <person name="Pearson M."/>
            <person name="Priest M."/>
            <person name="Roberts A."/>
            <person name="Saif S."/>
            <person name="Shea T."/>
            <person name="Sisk P."/>
            <person name="Sykes S."/>
            <person name="Wortman J."/>
            <person name="Nusbaum C."/>
            <person name="Birren B."/>
        </authorList>
    </citation>
    <scope>NUCLEOTIDE SEQUENCE [LARGE SCALE GENOMIC DNA]</scope>
    <source>
        <strain evidence="1 2">WiWa</strain>
    </source>
</reference>
<protein>
    <submittedName>
        <fullName evidence="1">Uncharacterized protein</fullName>
    </submittedName>
</protein>
<comment type="caution">
    <text evidence="1">The sequence shown here is derived from an EMBL/GenBank/DDBJ whole genome shotgun (WGS) entry which is preliminary data.</text>
</comment>
<accession>N2BIF9</accession>
<name>N2BIF9_9HELI</name>